<accession>A0A840I0S2</accession>
<keyword evidence="2" id="KW-0732">Signal</keyword>
<feature type="signal peptide" evidence="2">
    <location>
        <begin position="1"/>
        <end position="20"/>
    </location>
</feature>
<feature type="compositionally biased region" description="Pro residues" evidence="1">
    <location>
        <begin position="47"/>
        <end position="63"/>
    </location>
</feature>
<gene>
    <name evidence="3" type="ORF">GGQ59_000288</name>
</gene>
<keyword evidence="4" id="KW-1185">Reference proteome</keyword>
<comment type="caution">
    <text evidence="3">The sequence shown here is derived from an EMBL/GenBank/DDBJ whole genome shotgun (WGS) entry which is preliminary data.</text>
</comment>
<evidence type="ECO:0000313" key="3">
    <source>
        <dbReference type="EMBL" id="MBB4657788.1"/>
    </source>
</evidence>
<dbReference type="InterPro" id="IPR014917">
    <property type="entry name" value="DUF1800"/>
</dbReference>
<dbReference type="PANTHER" id="PTHR43737:SF1">
    <property type="entry name" value="DUF1501 DOMAIN-CONTAINING PROTEIN"/>
    <property type="match status" value="1"/>
</dbReference>
<feature type="chain" id="PRO_5032873851" evidence="2">
    <location>
        <begin position="21"/>
        <end position="593"/>
    </location>
</feature>
<dbReference type="PANTHER" id="PTHR43737">
    <property type="entry name" value="BLL7424 PROTEIN"/>
    <property type="match status" value="1"/>
</dbReference>
<evidence type="ECO:0000256" key="2">
    <source>
        <dbReference type="SAM" id="SignalP"/>
    </source>
</evidence>
<protein>
    <submittedName>
        <fullName evidence="3">Uncharacterized protein (DUF1800 family)</fullName>
    </submittedName>
</protein>
<feature type="compositionally biased region" description="Basic and acidic residues" evidence="1">
    <location>
        <begin position="65"/>
        <end position="75"/>
    </location>
</feature>
<dbReference type="RefSeq" id="WP_183815162.1">
    <property type="nucleotide sequence ID" value="NZ_JACHOB010000001.1"/>
</dbReference>
<evidence type="ECO:0000256" key="1">
    <source>
        <dbReference type="SAM" id="MobiDB-lite"/>
    </source>
</evidence>
<feature type="region of interest" description="Disordered" evidence="1">
    <location>
        <begin position="23"/>
        <end position="75"/>
    </location>
</feature>
<dbReference type="Proteomes" id="UP000563524">
    <property type="component" value="Unassembled WGS sequence"/>
</dbReference>
<proteinExistence type="predicted"/>
<evidence type="ECO:0000313" key="4">
    <source>
        <dbReference type="Proteomes" id="UP000563524"/>
    </source>
</evidence>
<sequence length="593" mass="65364">MRLKAIGLTLLLSACYQTNDAPQFTAEAPPVPPIGAKPVPDTRPEPTSEPTPDPKPAPQPAPAKPSEKQAPTKDEASRFLVQASFGPVPDEVADVQSLGYARWIEAQMKLPIVTRMSRVEARAAARDEVNNLIVYDLFWNDAVEGDDQLRHRVAYSLSKMIPICADEPAYREIRLRAYAAYMDILQRGAFGNYTDVIREVALSPAMGLYLSHLKNRKMDPETGIQPDENFAREIMQLFTIGLVELNPDGTPKEAETYTIDDIKGLASVFTGFSWNDKSFSSPGFTAASQSVSMEGYAQYHEEKPKTFLGTTIDFGANPEASVDAALDHILAHPNLAPFVSKRLIQDLVSSNPSPAYVTRVGHAFETGTFEDDGVRFGTGRRGDMAATIAAILLDPEARDLELAMQPEHGKVREPVLRFAQFARAFRDGQGAPETGDPLPTGRLRYSERLDTLGQKPYAAPSVFGWFRPGYVAPGGWTASAEMVAPEMQIVTASRVSNYIGFMAMAIKGDLWGTEFFKPDFSEEMALVDDPAALVDHLDDLLTYGQLTDSTRERIIRALNEIDITGAKKDLRQHDRINTAVLMMMTAPEYAVQR</sequence>
<dbReference type="EMBL" id="JACHOB010000001">
    <property type="protein sequence ID" value="MBB4657788.1"/>
    <property type="molecule type" value="Genomic_DNA"/>
</dbReference>
<dbReference type="AlphaFoldDB" id="A0A840I0S2"/>
<dbReference type="Pfam" id="PF08811">
    <property type="entry name" value="DUF1800"/>
    <property type="match status" value="1"/>
</dbReference>
<reference evidence="3 4" key="1">
    <citation type="submission" date="2020-08" db="EMBL/GenBank/DDBJ databases">
        <title>Genomic Encyclopedia of Type Strains, Phase IV (KMG-IV): sequencing the most valuable type-strain genomes for metagenomic binning, comparative biology and taxonomic classification.</title>
        <authorList>
            <person name="Goeker M."/>
        </authorList>
    </citation>
    <scope>NUCLEOTIDE SEQUENCE [LARGE SCALE GENOMIC DNA]</scope>
    <source>
        <strain evidence="3 4">DSM 102850</strain>
    </source>
</reference>
<name>A0A840I0S2_9PROT</name>
<dbReference type="PROSITE" id="PS51257">
    <property type="entry name" value="PROKAR_LIPOPROTEIN"/>
    <property type="match status" value="1"/>
</dbReference>
<organism evidence="3 4">
    <name type="scientific">Parvularcula dongshanensis</name>
    <dbReference type="NCBI Taxonomy" id="1173995"/>
    <lineage>
        <taxon>Bacteria</taxon>
        <taxon>Pseudomonadati</taxon>
        <taxon>Pseudomonadota</taxon>
        <taxon>Alphaproteobacteria</taxon>
        <taxon>Parvularculales</taxon>
        <taxon>Parvularculaceae</taxon>
        <taxon>Parvularcula</taxon>
    </lineage>
</organism>